<dbReference type="InterPro" id="IPR022986">
    <property type="entry name" value="UPF0237_ACT"/>
</dbReference>
<dbReference type="HAMAP" id="MF_01054">
    <property type="entry name" value="UPF0237"/>
    <property type="match status" value="1"/>
</dbReference>
<accession>A0A0J1FX98</accession>
<dbReference type="AlphaFoldDB" id="A0A0J1FX98"/>
<dbReference type="NCBIfam" id="NF001220">
    <property type="entry name" value="PRK00194.1"/>
    <property type="match status" value="1"/>
</dbReference>
<evidence type="ECO:0000259" key="2">
    <source>
        <dbReference type="PROSITE" id="PS51671"/>
    </source>
</evidence>
<proteinExistence type="inferred from homology"/>
<dbReference type="CDD" id="cd04872">
    <property type="entry name" value="ACT_1ZPV"/>
    <property type="match status" value="1"/>
</dbReference>
<name>A0A0J1FX98_9FIRM</name>
<organism evidence="3 4">
    <name type="scientific">Desulfosporosinus acididurans</name>
    <dbReference type="NCBI Taxonomy" id="476652"/>
    <lineage>
        <taxon>Bacteria</taxon>
        <taxon>Bacillati</taxon>
        <taxon>Bacillota</taxon>
        <taxon>Clostridia</taxon>
        <taxon>Eubacteriales</taxon>
        <taxon>Desulfitobacteriaceae</taxon>
        <taxon>Desulfosporosinus</taxon>
    </lineage>
</organism>
<protein>
    <recommendedName>
        <fullName evidence="1">UPF0237 protein DEAC_c03450</fullName>
    </recommendedName>
</protein>
<dbReference type="STRING" id="476652.DEAC_c03450"/>
<dbReference type="RefSeq" id="WP_047808267.1">
    <property type="nucleotide sequence ID" value="NZ_LDZY01000001.1"/>
</dbReference>
<dbReference type="Proteomes" id="UP000036356">
    <property type="component" value="Unassembled WGS sequence"/>
</dbReference>
<dbReference type="Pfam" id="PF13740">
    <property type="entry name" value="ACT_6"/>
    <property type="match status" value="1"/>
</dbReference>
<dbReference type="PANTHER" id="PTHR34875:SF6">
    <property type="entry name" value="UPF0237 PROTEIN MJ1558"/>
    <property type="match status" value="1"/>
</dbReference>
<dbReference type="PROSITE" id="PS51671">
    <property type="entry name" value="ACT"/>
    <property type="match status" value="1"/>
</dbReference>
<dbReference type="InterPro" id="IPR002912">
    <property type="entry name" value="ACT_dom"/>
</dbReference>
<dbReference type="InterPro" id="IPR050990">
    <property type="entry name" value="UPF0237/GcvR_regulator"/>
</dbReference>
<reference evidence="3 4" key="1">
    <citation type="submission" date="2015-06" db="EMBL/GenBank/DDBJ databases">
        <title>Draft genome of the moderately acidophilic sulfate reducer Candidatus Desulfosporosinus acididurans strain M1.</title>
        <authorList>
            <person name="Poehlein A."/>
            <person name="Petzsch P."/>
            <person name="Johnson B.D."/>
            <person name="Schloemann M."/>
            <person name="Daniel R."/>
            <person name="Muehling M."/>
        </authorList>
    </citation>
    <scope>NUCLEOTIDE SEQUENCE [LARGE SCALE GENOMIC DNA]</scope>
    <source>
        <strain evidence="3 4">M1</strain>
    </source>
</reference>
<evidence type="ECO:0000313" key="3">
    <source>
        <dbReference type="EMBL" id="KLU67937.1"/>
    </source>
</evidence>
<feature type="domain" description="ACT" evidence="2">
    <location>
        <begin position="12"/>
        <end position="91"/>
    </location>
</feature>
<dbReference type="PANTHER" id="PTHR34875">
    <property type="entry name" value="UPF0237 PROTEIN MJ1558"/>
    <property type="match status" value="1"/>
</dbReference>
<dbReference type="InterPro" id="IPR045865">
    <property type="entry name" value="ACT-like_dom_sf"/>
</dbReference>
<dbReference type="Gene3D" id="3.30.70.260">
    <property type="match status" value="1"/>
</dbReference>
<evidence type="ECO:0000256" key="1">
    <source>
        <dbReference type="HAMAP-Rule" id="MF_01054"/>
    </source>
</evidence>
<comment type="similarity">
    <text evidence="1">Belongs to the UPF0237 family.</text>
</comment>
<evidence type="ECO:0000313" key="4">
    <source>
        <dbReference type="Proteomes" id="UP000036356"/>
    </source>
</evidence>
<dbReference type="PATRIC" id="fig|476652.3.peg.346"/>
<dbReference type="SUPFAM" id="SSF55021">
    <property type="entry name" value="ACT-like"/>
    <property type="match status" value="1"/>
</dbReference>
<comment type="caution">
    <text evidence="3">The sequence shown here is derived from an EMBL/GenBank/DDBJ whole genome shotgun (WGS) entry which is preliminary data.</text>
</comment>
<sequence>MTMIREESGRAIITVIGRDQIGIIAWVATKLAEYNVNILDISQTILKEFFTMIMVVDLKSATLELVELANSLEQEGLTKGLQVKVQHEDIFTYMHRI</sequence>
<dbReference type="EMBL" id="LDZY01000001">
    <property type="protein sequence ID" value="KLU67937.1"/>
    <property type="molecule type" value="Genomic_DNA"/>
</dbReference>
<keyword evidence="4" id="KW-1185">Reference proteome</keyword>
<gene>
    <name evidence="3" type="ORF">DEAC_c03450</name>
</gene>